<protein>
    <submittedName>
        <fullName evidence="1">Uncharacterized protein</fullName>
    </submittedName>
</protein>
<reference evidence="1" key="1">
    <citation type="submission" date="2021-05" db="EMBL/GenBank/DDBJ databases">
        <authorList>
            <person name="Scholz U."/>
            <person name="Mascher M."/>
            <person name="Fiebig A."/>
        </authorList>
    </citation>
    <scope>NUCLEOTIDE SEQUENCE [LARGE SCALE GENOMIC DNA]</scope>
</reference>
<proteinExistence type="predicted"/>
<keyword evidence="2" id="KW-1185">Reference proteome</keyword>
<evidence type="ECO:0000313" key="2">
    <source>
        <dbReference type="Proteomes" id="UP001732700"/>
    </source>
</evidence>
<sequence length="460" mass="50106">MAQWEVLVEAAVARLVSRRRLYGTRLISLAPPPELPKTFSGPRPSERSGMEIRLDRATLNRWLAEGGGEANVHEQEVGEELLLFSSNDYLGLSSHPAIREAAAKAAKEFGMGPRGSPIICGYTTYHKLVEESLAELTKKEDCFLCPTGVSANLAVMTALGSITSLLAVGRKPTKDERIAIFSDALNHGSIIDGIRLVEQQQQAVSFVYKHCDMSHLDFLMSSCSTEKKVVVTDSLFSMEGDFAPLPQLVELRKKYGFLLVVDDAHGTLVCGDNGGGVPEMFECENEIDIYVGTLSKAAGCLGGFVACSTTWKRLLQSRGRSVIFSTTLPVPVVASIHAALHVARKEQWRRSLLWKHVQYFASLTKLDITSPIISIVVGSEEAALRAGSHMLRSGFHVTPIRPPTVPPNSCRLRITLSAAHSSDDIKRLAEALTPWLPHKHGKPGSSKGHAEQSFAATSKL</sequence>
<dbReference type="EnsemblPlants" id="AVESA.00010b.r2.7AG1187680.1">
    <property type="protein sequence ID" value="AVESA.00010b.r2.7AG1187680.1.CDS"/>
    <property type="gene ID" value="AVESA.00010b.r2.7AG1187680"/>
</dbReference>
<accession>A0ACD5ZNC3</accession>
<dbReference type="Proteomes" id="UP001732700">
    <property type="component" value="Chromosome 7A"/>
</dbReference>
<organism evidence="1 2">
    <name type="scientific">Avena sativa</name>
    <name type="common">Oat</name>
    <dbReference type="NCBI Taxonomy" id="4498"/>
    <lineage>
        <taxon>Eukaryota</taxon>
        <taxon>Viridiplantae</taxon>
        <taxon>Streptophyta</taxon>
        <taxon>Embryophyta</taxon>
        <taxon>Tracheophyta</taxon>
        <taxon>Spermatophyta</taxon>
        <taxon>Magnoliopsida</taxon>
        <taxon>Liliopsida</taxon>
        <taxon>Poales</taxon>
        <taxon>Poaceae</taxon>
        <taxon>BOP clade</taxon>
        <taxon>Pooideae</taxon>
        <taxon>Poodae</taxon>
        <taxon>Poeae</taxon>
        <taxon>Poeae Chloroplast Group 1 (Aveneae type)</taxon>
        <taxon>Aveninae</taxon>
        <taxon>Avena</taxon>
    </lineage>
</organism>
<evidence type="ECO:0000313" key="1">
    <source>
        <dbReference type="EnsemblPlants" id="AVESA.00010b.r2.7AG1187680.1.CDS"/>
    </source>
</evidence>
<name>A0ACD5ZNC3_AVESA</name>
<reference evidence="1" key="2">
    <citation type="submission" date="2025-09" db="UniProtKB">
        <authorList>
            <consortium name="EnsemblPlants"/>
        </authorList>
    </citation>
    <scope>IDENTIFICATION</scope>
</reference>